<accession>A0A0E9VQP2</accession>
<reference evidence="1" key="2">
    <citation type="journal article" date="2015" name="Fish Shellfish Immunol.">
        <title>Early steps in the European eel (Anguilla anguilla)-Vibrio vulnificus interaction in the gills: Role of the RtxA13 toxin.</title>
        <authorList>
            <person name="Callol A."/>
            <person name="Pajuelo D."/>
            <person name="Ebbesson L."/>
            <person name="Teles M."/>
            <person name="MacKenzie S."/>
            <person name="Amaro C."/>
        </authorList>
    </citation>
    <scope>NUCLEOTIDE SEQUENCE</scope>
</reference>
<name>A0A0E9VQP2_ANGAN</name>
<proteinExistence type="predicted"/>
<protein>
    <submittedName>
        <fullName evidence="1">Uncharacterized protein</fullName>
    </submittedName>
</protein>
<organism evidence="1">
    <name type="scientific">Anguilla anguilla</name>
    <name type="common">European freshwater eel</name>
    <name type="synonym">Muraena anguilla</name>
    <dbReference type="NCBI Taxonomy" id="7936"/>
    <lineage>
        <taxon>Eukaryota</taxon>
        <taxon>Metazoa</taxon>
        <taxon>Chordata</taxon>
        <taxon>Craniata</taxon>
        <taxon>Vertebrata</taxon>
        <taxon>Euteleostomi</taxon>
        <taxon>Actinopterygii</taxon>
        <taxon>Neopterygii</taxon>
        <taxon>Teleostei</taxon>
        <taxon>Anguilliformes</taxon>
        <taxon>Anguillidae</taxon>
        <taxon>Anguilla</taxon>
    </lineage>
</organism>
<sequence length="60" mass="6680">MLSRISNITRLASKDSIPVFLVEQGSICCETIYLVAFQDYQVLGVQYCIQYVCVTTKGVA</sequence>
<dbReference type="EMBL" id="GBXM01028216">
    <property type="protein sequence ID" value="JAH80361.1"/>
    <property type="molecule type" value="Transcribed_RNA"/>
</dbReference>
<reference evidence="1" key="1">
    <citation type="submission" date="2014-11" db="EMBL/GenBank/DDBJ databases">
        <authorList>
            <person name="Amaro Gonzalez C."/>
        </authorList>
    </citation>
    <scope>NUCLEOTIDE SEQUENCE</scope>
</reference>
<dbReference type="AlphaFoldDB" id="A0A0E9VQP2"/>
<evidence type="ECO:0000313" key="1">
    <source>
        <dbReference type="EMBL" id="JAH80361.1"/>
    </source>
</evidence>